<keyword evidence="1" id="KW-0812">Transmembrane</keyword>
<organism evidence="3 4">
    <name type="scientific">Psychroflexus longus</name>
    <dbReference type="NCBI Taxonomy" id="2873596"/>
    <lineage>
        <taxon>Bacteria</taxon>
        <taxon>Pseudomonadati</taxon>
        <taxon>Bacteroidota</taxon>
        <taxon>Flavobacteriia</taxon>
        <taxon>Flavobacteriales</taxon>
        <taxon>Flavobacteriaceae</taxon>
        <taxon>Psychroflexus</taxon>
    </lineage>
</organism>
<reference evidence="4" key="1">
    <citation type="submission" date="2023-07" db="EMBL/GenBank/DDBJ databases">
        <title>Novel species isolated from saline lakes on Tibetan Plateau.</title>
        <authorList>
            <person name="Lu H."/>
        </authorList>
    </citation>
    <scope>NUCLEOTIDE SEQUENCE [LARGE SCALE GENOMIC DNA]</scope>
    <source>
        <strain evidence="4">CAK8W</strain>
    </source>
</reference>
<feature type="transmembrane region" description="Helical" evidence="1">
    <location>
        <begin position="6"/>
        <end position="24"/>
    </location>
</feature>
<dbReference type="InterPro" id="IPR037066">
    <property type="entry name" value="Plug_dom_sf"/>
</dbReference>
<accession>A0ABS7XHQ2</accession>
<dbReference type="RefSeq" id="WP_224460837.1">
    <property type="nucleotide sequence ID" value="NZ_JAIQZE010000005.1"/>
</dbReference>
<gene>
    <name evidence="3" type="ORF">LB452_06045</name>
</gene>
<keyword evidence="1" id="KW-1133">Transmembrane helix</keyword>
<feature type="transmembrane region" description="Helical" evidence="1">
    <location>
        <begin position="36"/>
        <end position="56"/>
    </location>
</feature>
<keyword evidence="4" id="KW-1185">Reference proteome</keyword>
<dbReference type="PANTHER" id="PTHR34978:SF3">
    <property type="entry name" value="SLR0241 PROTEIN"/>
    <property type="match status" value="1"/>
</dbReference>
<dbReference type="Pfam" id="PF05569">
    <property type="entry name" value="Peptidase_M56"/>
    <property type="match status" value="1"/>
</dbReference>
<evidence type="ECO:0000313" key="3">
    <source>
        <dbReference type="EMBL" id="MBZ9778481.1"/>
    </source>
</evidence>
<dbReference type="Gene3D" id="2.170.130.10">
    <property type="entry name" value="TonB-dependent receptor, plug domain"/>
    <property type="match status" value="1"/>
</dbReference>
<name>A0ABS7XHQ2_9FLAO</name>
<dbReference type="InterPro" id="IPR052173">
    <property type="entry name" value="Beta-lactam_resp_regulator"/>
</dbReference>
<feature type="transmembrane region" description="Helical" evidence="1">
    <location>
        <begin position="270"/>
        <end position="289"/>
    </location>
</feature>
<sequence>MDLLVYLAKSSCLMALFWVIYKIFLEAETYHRLKRIYLHLGYFLSLILPLFTYTKIEEIYVEKSNWVIPASSFSSDFVPTETKRSNFELMWSYIIENSLIEILYVGISMVFTIYLMVKFFRLIKFLKSSKAFKSEEITYIEKSISEGAFSFLNYIVYDPKLYTEDELEIILAHEQAHMSNKHSIDILFSHMYNCFFWFNPFAWLYQKSLVLNLEYEADDEAVAKTKKRDYQMTLYKATQQQYQSQLQHSFHQSPIKKRIMMLNKNKTQSFWKLFIVSPLLVVFFLLFQVETKAQVKESEITSEAKITKVETTYDETTTRETLESDKKFLKEEFNIDMNYFDLEFTTDGNLRSITLEVDSNDGFKGSVTSPDVEKLPVYFYRDFSEGVKKPFRVGTKRDDEQAALTEPKDFKDVETFIINKQKLDKSELLNKYIPVKQYTLIEDQNTLYITTRSEFSKPYYDRMFEAKEELNAIFEYGEKPEGVVYYKVEEDGVIVMTINNFKISENSATSKPKKASPIKETLGAKIESENIKDAENFIINGKKVNKKKLGNSYIPVKDYSYDKDSKTISISTKPEFSKTYFSKISEIQKELIDKFGKNITEEMTFFKVSSDYEVIKIILTDFKIGESSAGSKYRTASSTKEQDSENIRNAENFLINGKKVVKETLLQQYIPAESFRYDEQSKTLSVTTSSKFSKAFYSNMVDMFKEIEGKYDDKALEGITYIQLDSDYKVSIMRIKNVKTTITHDPSKELGNLSLSSQYSSSKRTFLEPESKYKIQDMIIFVDGVKAERGEAVNINPDEIESVNILKSPEELKAEGYNSNFIKGIIQITTKKGKDIDASQDENSYEKYRSALNNNQNVIFLIDGREVESDQLNQIQPEDIKSTVVVKSPIELRNAGYDSSEVDGLLKITTKKKTFINGSERKNYNTLQKPAFAKSTDKLIYKVDGKEVNEKEFYELNPEQVKSMVIIKSPDNLKRNGYDPKKIDGVIQISTKMSDSDGDGKIKIK</sequence>
<keyword evidence="1" id="KW-0472">Membrane</keyword>
<evidence type="ECO:0000256" key="1">
    <source>
        <dbReference type="SAM" id="Phobius"/>
    </source>
</evidence>
<feature type="domain" description="Peptidase M56" evidence="2">
    <location>
        <begin position="161"/>
        <end position="262"/>
    </location>
</feature>
<dbReference type="PANTHER" id="PTHR34978">
    <property type="entry name" value="POSSIBLE SENSOR-TRANSDUCER PROTEIN BLAR"/>
    <property type="match status" value="1"/>
</dbReference>
<protein>
    <submittedName>
        <fullName evidence="3">M56 family metallopeptidase</fullName>
    </submittedName>
</protein>
<dbReference type="Proteomes" id="UP001199314">
    <property type="component" value="Unassembled WGS sequence"/>
</dbReference>
<comment type="caution">
    <text evidence="3">The sequence shown here is derived from an EMBL/GenBank/DDBJ whole genome shotgun (WGS) entry which is preliminary data.</text>
</comment>
<dbReference type="SUPFAM" id="SSF56935">
    <property type="entry name" value="Porins"/>
    <property type="match status" value="1"/>
</dbReference>
<feature type="transmembrane region" description="Helical" evidence="1">
    <location>
        <begin position="99"/>
        <end position="120"/>
    </location>
</feature>
<proteinExistence type="predicted"/>
<dbReference type="InterPro" id="IPR008756">
    <property type="entry name" value="Peptidase_M56"/>
</dbReference>
<dbReference type="EMBL" id="JAIQZE010000005">
    <property type="protein sequence ID" value="MBZ9778481.1"/>
    <property type="molecule type" value="Genomic_DNA"/>
</dbReference>
<evidence type="ECO:0000259" key="2">
    <source>
        <dbReference type="Pfam" id="PF05569"/>
    </source>
</evidence>
<evidence type="ECO:0000313" key="4">
    <source>
        <dbReference type="Proteomes" id="UP001199314"/>
    </source>
</evidence>
<dbReference type="CDD" id="cd07341">
    <property type="entry name" value="M56_BlaR1_MecR1_like"/>
    <property type="match status" value="1"/>
</dbReference>